<dbReference type="EMBL" id="QGNW01000160">
    <property type="protein sequence ID" value="RVW89881.1"/>
    <property type="molecule type" value="Genomic_DNA"/>
</dbReference>
<dbReference type="AlphaFoldDB" id="A0A438HZK7"/>
<reference evidence="1 2" key="1">
    <citation type="journal article" date="2018" name="PLoS Genet.">
        <title>Population sequencing reveals clonal diversity and ancestral inbreeding in the grapevine cultivar Chardonnay.</title>
        <authorList>
            <person name="Roach M.J."/>
            <person name="Johnson D.L."/>
            <person name="Bohlmann J."/>
            <person name="van Vuuren H.J."/>
            <person name="Jones S.J."/>
            <person name="Pretorius I.S."/>
            <person name="Schmidt S.A."/>
            <person name="Borneman A.R."/>
        </authorList>
    </citation>
    <scope>NUCLEOTIDE SEQUENCE [LARGE SCALE GENOMIC DNA]</scope>
    <source>
        <strain evidence="2">cv. Chardonnay</strain>
        <tissue evidence="1">Leaf</tissue>
    </source>
</reference>
<proteinExistence type="predicted"/>
<sequence length="41" mass="4610">MPLEEVKIVHICEATLTKRLIEFENTESGSLTVCSLWCGKT</sequence>
<protein>
    <submittedName>
        <fullName evidence="1">Uncharacterized protein</fullName>
    </submittedName>
</protein>
<gene>
    <name evidence="1" type="ORF">CK203_034398</name>
</gene>
<name>A0A438HZK7_VITVI</name>
<accession>A0A438HZK7</accession>
<organism evidence="1 2">
    <name type="scientific">Vitis vinifera</name>
    <name type="common">Grape</name>
    <dbReference type="NCBI Taxonomy" id="29760"/>
    <lineage>
        <taxon>Eukaryota</taxon>
        <taxon>Viridiplantae</taxon>
        <taxon>Streptophyta</taxon>
        <taxon>Embryophyta</taxon>
        <taxon>Tracheophyta</taxon>
        <taxon>Spermatophyta</taxon>
        <taxon>Magnoliopsida</taxon>
        <taxon>eudicotyledons</taxon>
        <taxon>Gunneridae</taxon>
        <taxon>Pentapetalae</taxon>
        <taxon>rosids</taxon>
        <taxon>Vitales</taxon>
        <taxon>Vitaceae</taxon>
        <taxon>Viteae</taxon>
        <taxon>Vitis</taxon>
    </lineage>
</organism>
<comment type="caution">
    <text evidence="1">The sequence shown here is derived from an EMBL/GenBank/DDBJ whole genome shotgun (WGS) entry which is preliminary data.</text>
</comment>
<dbReference type="Proteomes" id="UP000288805">
    <property type="component" value="Unassembled WGS sequence"/>
</dbReference>
<evidence type="ECO:0000313" key="1">
    <source>
        <dbReference type="EMBL" id="RVW89881.1"/>
    </source>
</evidence>
<evidence type="ECO:0000313" key="2">
    <source>
        <dbReference type="Proteomes" id="UP000288805"/>
    </source>
</evidence>